<proteinExistence type="predicted"/>
<accession>A0A1I7WMP2</accession>
<keyword evidence="1" id="KW-1185">Reference proteome</keyword>
<sequence>MGGGGGGRGGGQIGAGGQNCGGQIGGGGHGKGGGCGAHIGGGQGAGSAMPQHPPIYMHLCENIKFVTLTGGHHYEEKYLMEIQL</sequence>
<evidence type="ECO:0000313" key="1">
    <source>
        <dbReference type="Proteomes" id="UP000095283"/>
    </source>
</evidence>
<evidence type="ECO:0000313" key="2">
    <source>
        <dbReference type="WBParaSite" id="Hba_06423"/>
    </source>
</evidence>
<protein>
    <submittedName>
        <fullName evidence="2">Uncharacterized protein</fullName>
    </submittedName>
</protein>
<dbReference type="Proteomes" id="UP000095283">
    <property type="component" value="Unplaced"/>
</dbReference>
<reference evidence="2" key="1">
    <citation type="submission" date="2016-11" db="UniProtKB">
        <authorList>
            <consortium name="WormBaseParasite"/>
        </authorList>
    </citation>
    <scope>IDENTIFICATION</scope>
</reference>
<organism evidence="1 2">
    <name type="scientific">Heterorhabditis bacteriophora</name>
    <name type="common">Entomopathogenic nematode worm</name>
    <dbReference type="NCBI Taxonomy" id="37862"/>
    <lineage>
        <taxon>Eukaryota</taxon>
        <taxon>Metazoa</taxon>
        <taxon>Ecdysozoa</taxon>
        <taxon>Nematoda</taxon>
        <taxon>Chromadorea</taxon>
        <taxon>Rhabditida</taxon>
        <taxon>Rhabditina</taxon>
        <taxon>Rhabditomorpha</taxon>
        <taxon>Strongyloidea</taxon>
        <taxon>Heterorhabditidae</taxon>
        <taxon>Heterorhabditis</taxon>
    </lineage>
</organism>
<dbReference type="WBParaSite" id="Hba_06423">
    <property type="protein sequence ID" value="Hba_06423"/>
    <property type="gene ID" value="Hba_06423"/>
</dbReference>
<name>A0A1I7WMP2_HETBA</name>
<dbReference type="AlphaFoldDB" id="A0A1I7WMP2"/>